<keyword evidence="3" id="KW-1185">Reference proteome</keyword>
<feature type="transmembrane region" description="Helical" evidence="1">
    <location>
        <begin position="138"/>
        <end position="156"/>
    </location>
</feature>
<gene>
    <name evidence="2" type="ORF">SAMN04488023_14226</name>
</gene>
<evidence type="ECO:0000313" key="2">
    <source>
        <dbReference type="EMBL" id="SES20373.1"/>
    </source>
</evidence>
<proteinExistence type="predicted"/>
<name>A0A1H9VGG4_9SPHI</name>
<dbReference type="AlphaFoldDB" id="A0A1H9VGG4"/>
<evidence type="ECO:0008006" key="4">
    <source>
        <dbReference type="Google" id="ProtNLM"/>
    </source>
</evidence>
<feature type="transmembrane region" description="Helical" evidence="1">
    <location>
        <begin position="55"/>
        <end position="74"/>
    </location>
</feature>
<keyword evidence="1" id="KW-0812">Transmembrane</keyword>
<sequence length="173" mass="19865">MWIIGFVVMVLLGFTGYQDFKFRAVYWWIFPLLLMGLSCLAIQTIGWNAVFRHSYQNLAFLLIQMLFLTVYFSLKNKALLNIFDGYLGLGDLLFLLCISVYFSFGNYIVFYILSLLVVILFSLAARQVFKVTEQKIPLAGYQAILLFILLLADQFSPAFSLVSDEWLISYIGA</sequence>
<dbReference type="STRING" id="390241.SAMN04488023_14226"/>
<keyword evidence="1" id="KW-1133">Transmembrane helix</keyword>
<keyword evidence="1" id="KW-0472">Membrane</keyword>
<feature type="transmembrane region" description="Helical" evidence="1">
    <location>
        <begin position="25"/>
        <end position="49"/>
    </location>
</feature>
<evidence type="ECO:0000313" key="3">
    <source>
        <dbReference type="Proteomes" id="UP000199572"/>
    </source>
</evidence>
<organism evidence="2 3">
    <name type="scientific">Pedobacter rhizosphaerae</name>
    <dbReference type="NCBI Taxonomy" id="390241"/>
    <lineage>
        <taxon>Bacteria</taxon>
        <taxon>Pseudomonadati</taxon>
        <taxon>Bacteroidota</taxon>
        <taxon>Sphingobacteriia</taxon>
        <taxon>Sphingobacteriales</taxon>
        <taxon>Sphingobacteriaceae</taxon>
        <taxon>Pedobacter</taxon>
    </lineage>
</organism>
<protein>
    <recommendedName>
        <fullName evidence="4">Type IV leader peptidase family protein</fullName>
    </recommendedName>
</protein>
<reference evidence="2 3" key="1">
    <citation type="submission" date="2016-10" db="EMBL/GenBank/DDBJ databases">
        <authorList>
            <person name="de Groot N.N."/>
        </authorList>
    </citation>
    <scope>NUCLEOTIDE SEQUENCE [LARGE SCALE GENOMIC DNA]</scope>
    <source>
        <strain evidence="2 3">DSM 18610</strain>
    </source>
</reference>
<dbReference type="RefSeq" id="WP_090888695.1">
    <property type="nucleotide sequence ID" value="NZ_FOGG01000042.1"/>
</dbReference>
<evidence type="ECO:0000256" key="1">
    <source>
        <dbReference type="SAM" id="Phobius"/>
    </source>
</evidence>
<dbReference type="EMBL" id="FOGG01000042">
    <property type="protein sequence ID" value="SES20373.1"/>
    <property type="molecule type" value="Genomic_DNA"/>
</dbReference>
<dbReference type="OrthoDB" id="798769at2"/>
<feature type="transmembrane region" description="Helical" evidence="1">
    <location>
        <begin position="108"/>
        <end position="126"/>
    </location>
</feature>
<accession>A0A1H9VGG4</accession>
<feature type="transmembrane region" description="Helical" evidence="1">
    <location>
        <begin position="86"/>
        <end position="102"/>
    </location>
</feature>
<dbReference type="Proteomes" id="UP000199572">
    <property type="component" value="Unassembled WGS sequence"/>
</dbReference>